<evidence type="ECO:0000256" key="1">
    <source>
        <dbReference type="SAM" id="SignalP"/>
    </source>
</evidence>
<dbReference type="EMBL" id="PPPD01000001">
    <property type="protein sequence ID" value="PNY81514.1"/>
    <property type="molecule type" value="Genomic_DNA"/>
</dbReference>
<dbReference type="Proteomes" id="UP000236379">
    <property type="component" value="Unassembled WGS sequence"/>
</dbReference>
<keyword evidence="3" id="KW-1185">Reference proteome</keyword>
<proteinExistence type="predicted"/>
<gene>
    <name evidence="2" type="ORF">CVO96_09070</name>
</gene>
<organism evidence="2 3">
    <name type="scientific">Deinococcus koreensis</name>
    <dbReference type="NCBI Taxonomy" id="2054903"/>
    <lineage>
        <taxon>Bacteria</taxon>
        <taxon>Thermotogati</taxon>
        <taxon>Deinococcota</taxon>
        <taxon>Deinococci</taxon>
        <taxon>Deinococcales</taxon>
        <taxon>Deinococcaceae</taxon>
        <taxon>Deinococcus</taxon>
    </lineage>
</organism>
<evidence type="ECO:0000313" key="2">
    <source>
        <dbReference type="EMBL" id="PNY81514.1"/>
    </source>
</evidence>
<feature type="chain" id="PRO_5014431607" evidence="1">
    <location>
        <begin position="25"/>
        <end position="152"/>
    </location>
</feature>
<accession>A0A2K3UYA6</accession>
<comment type="caution">
    <text evidence="2">The sequence shown here is derived from an EMBL/GenBank/DDBJ whole genome shotgun (WGS) entry which is preliminary data.</text>
</comment>
<reference evidence="2 3" key="1">
    <citation type="submission" date="2018-01" db="EMBL/GenBank/DDBJ databases">
        <title>Deinococcus koreensis sp. nov., a radiation-resistant bacterium isolated from river water.</title>
        <authorList>
            <person name="Choi A."/>
        </authorList>
    </citation>
    <scope>NUCLEOTIDE SEQUENCE [LARGE SCALE GENOMIC DNA]</scope>
    <source>
        <strain evidence="2 3">SJW1-2</strain>
    </source>
</reference>
<protein>
    <submittedName>
        <fullName evidence="2">Uncharacterized protein</fullName>
    </submittedName>
</protein>
<evidence type="ECO:0000313" key="3">
    <source>
        <dbReference type="Proteomes" id="UP000236379"/>
    </source>
</evidence>
<feature type="signal peptide" evidence="1">
    <location>
        <begin position="1"/>
        <end position="24"/>
    </location>
</feature>
<sequence length="152" mass="16109">MFSVLLCAALVGCAPSASSGTANAQALQGPLPLGETWVIGGLDQNNNKIEGKVTLTRAPSYRDSDQRWFYGGDTGYALYYEQATGNATFRVWDVSKSGRLVACYVFRPFSADQKSYSGAGLAGTEEEIDAVFAKLSGSGTRLVGGECTLTRS</sequence>
<name>A0A2K3UYA6_9DEIO</name>
<keyword evidence="1" id="KW-0732">Signal</keyword>
<dbReference type="AlphaFoldDB" id="A0A2K3UYA6"/>